<proteinExistence type="predicted"/>
<dbReference type="EMBL" id="JAQQBS010001422">
    <property type="protein sequence ID" value="KAK0165648.1"/>
    <property type="molecule type" value="Genomic_DNA"/>
</dbReference>
<evidence type="ECO:0000313" key="2">
    <source>
        <dbReference type="Proteomes" id="UP001168990"/>
    </source>
</evidence>
<reference evidence="1" key="2">
    <citation type="submission" date="2023-03" db="EMBL/GenBank/DDBJ databases">
        <authorList>
            <person name="Inwood S.N."/>
            <person name="Skelly J.G."/>
            <person name="Guhlin J."/>
            <person name="Harrop T.W.R."/>
            <person name="Goldson S.G."/>
            <person name="Dearden P.K."/>
        </authorList>
    </citation>
    <scope>NUCLEOTIDE SEQUENCE</scope>
    <source>
        <strain evidence="1">Irish</strain>
        <tissue evidence="1">Whole body</tissue>
    </source>
</reference>
<comment type="caution">
    <text evidence="1">The sequence shown here is derived from an EMBL/GenBank/DDBJ whole genome shotgun (WGS) entry which is preliminary data.</text>
</comment>
<organism evidence="1 2">
    <name type="scientific">Microctonus aethiopoides</name>
    <dbReference type="NCBI Taxonomy" id="144406"/>
    <lineage>
        <taxon>Eukaryota</taxon>
        <taxon>Metazoa</taxon>
        <taxon>Ecdysozoa</taxon>
        <taxon>Arthropoda</taxon>
        <taxon>Hexapoda</taxon>
        <taxon>Insecta</taxon>
        <taxon>Pterygota</taxon>
        <taxon>Neoptera</taxon>
        <taxon>Endopterygota</taxon>
        <taxon>Hymenoptera</taxon>
        <taxon>Apocrita</taxon>
        <taxon>Ichneumonoidea</taxon>
        <taxon>Braconidae</taxon>
        <taxon>Euphorinae</taxon>
        <taxon>Microctonus</taxon>
    </lineage>
</organism>
<keyword evidence="2" id="KW-1185">Reference proteome</keyword>
<dbReference type="Proteomes" id="UP001168990">
    <property type="component" value="Unassembled WGS sequence"/>
</dbReference>
<reference evidence="1" key="1">
    <citation type="journal article" date="2023" name="bioRxiv">
        <title>Scaffold-level genome assemblies of two parasitoid biocontrol wasps reveal the parthenogenesis mechanism and an associated novel virus.</title>
        <authorList>
            <person name="Inwood S."/>
            <person name="Skelly J."/>
            <person name="Guhlin J."/>
            <person name="Harrop T."/>
            <person name="Goldson S."/>
            <person name="Dearden P."/>
        </authorList>
    </citation>
    <scope>NUCLEOTIDE SEQUENCE</scope>
    <source>
        <strain evidence="1">Irish</strain>
        <tissue evidence="1">Whole body</tissue>
    </source>
</reference>
<protein>
    <submittedName>
        <fullName evidence="1">Uncharacterized protein</fullName>
    </submittedName>
</protein>
<gene>
    <name evidence="1" type="ORF">PV328_004150</name>
</gene>
<accession>A0AA39F9W9</accession>
<dbReference type="AlphaFoldDB" id="A0AA39F9W9"/>
<evidence type="ECO:0000313" key="1">
    <source>
        <dbReference type="EMBL" id="KAK0165648.1"/>
    </source>
</evidence>
<sequence>MTSVAESAIFPTCLTTDSFAAETPFGSDRSFLGLFKMNDQEIITFAYLVNSYLKEKNKPEKKLWVHPINSARHQYGHYHTLYKELRKDKMKFFNYFRMSTTSFDELLLCVRDDIKHLDTNLRSAISPEEMLMITLSSLS</sequence>
<name>A0AA39F9W9_9HYME</name>